<dbReference type="AlphaFoldDB" id="A0A4P9Y049"/>
<evidence type="ECO:0000256" key="6">
    <source>
        <dbReference type="ARBA" id="ARBA00023239"/>
    </source>
</evidence>
<sequence>MAPENTIDAPGSYSQAAIERLFTRHSAFTGRVFSTRSYPSEEKLQQAILDGELELGLIAIENSHTGTLHTTLTMLVDGRLSPVRAGLANAPRVHVVGEYIHAEPHRLLAPPGATLEGIEEVRSHPHVLEQCSRWLDDHVPRARRVAELGTGWASKAINELGDPSIAAIAGEKALEHYDNLIELAQGIETYPSATFTRFWLLGLEPAKGERHHEPRTSLAIRTKNRPGALFRVLACFALRDINVCTIECRPHVRGAVEAHSPWDYTMYLDVDGVPDLDPGVCEAIMNLREFADDVILLGSYPRYTLEVMNGTWTST</sequence>
<proteinExistence type="predicted"/>
<protein>
    <recommendedName>
        <fullName evidence="2">prephenate dehydratase</fullName>
        <ecNumber evidence="2">4.2.1.51</ecNumber>
    </recommendedName>
</protein>
<dbReference type="InterPro" id="IPR045865">
    <property type="entry name" value="ACT-like_dom_sf"/>
</dbReference>
<dbReference type="Gene3D" id="3.40.190.10">
    <property type="entry name" value="Periplasmic binding protein-like II"/>
    <property type="match status" value="2"/>
</dbReference>
<comment type="pathway">
    <text evidence="1">Amino-acid biosynthesis; L-phenylalanine biosynthesis; phenylpyruvate from prephenate: step 1/1.</text>
</comment>
<dbReference type="GO" id="GO:0005737">
    <property type="term" value="C:cytoplasm"/>
    <property type="evidence" value="ECO:0007669"/>
    <property type="project" value="TreeGrafter"/>
</dbReference>
<evidence type="ECO:0000256" key="1">
    <source>
        <dbReference type="ARBA" id="ARBA00004741"/>
    </source>
</evidence>
<feature type="domain" description="ACT" evidence="8">
    <location>
        <begin position="217"/>
        <end position="301"/>
    </location>
</feature>
<organism evidence="9 10">
    <name type="scientific">Piptocephalis cylindrospora</name>
    <dbReference type="NCBI Taxonomy" id="1907219"/>
    <lineage>
        <taxon>Eukaryota</taxon>
        <taxon>Fungi</taxon>
        <taxon>Fungi incertae sedis</taxon>
        <taxon>Zoopagomycota</taxon>
        <taxon>Zoopagomycotina</taxon>
        <taxon>Zoopagomycetes</taxon>
        <taxon>Zoopagales</taxon>
        <taxon>Piptocephalidaceae</taxon>
        <taxon>Piptocephalis</taxon>
    </lineage>
</organism>
<dbReference type="InterPro" id="IPR008242">
    <property type="entry name" value="Chor_mutase/pphenate_deHydtase"/>
</dbReference>
<dbReference type="Pfam" id="PF00800">
    <property type="entry name" value="PDT"/>
    <property type="match status" value="1"/>
</dbReference>
<keyword evidence="3" id="KW-0028">Amino-acid biosynthesis</keyword>
<evidence type="ECO:0000256" key="3">
    <source>
        <dbReference type="ARBA" id="ARBA00022605"/>
    </source>
</evidence>
<dbReference type="InterPro" id="IPR001086">
    <property type="entry name" value="Preph_deHydtase"/>
</dbReference>
<dbReference type="Proteomes" id="UP000267251">
    <property type="component" value="Unassembled WGS sequence"/>
</dbReference>
<evidence type="ECO:0000256" key="5">
    <source>
        <dbReference type="ARBA" id="ARBA00023222"/>
    </source>
</evidence>
<evidence type="ECO:0000313" key="10">
    <source>
        <dbReference type="Proteomes" id="UP000267251"/>
    </source>
</evidence>
<name>A0A4P9Y049_9FUNG</name>
<dbReference type="PROSITE" id="PS51671">
    <property type="entry name" value="ACT"/>
    <property type="match status" value="1"/>
</dbReference>
<dbReference type="SUPFAM" id="SSF55021">
    <property type="entry name" value="ACT-like"/>
    <property type="match status" value="1"/>
</dbReference>
<dbReference type="OrthoDB" id="983542at2759"/>
<dbReference type="PROSITE" id="PS51171">
    <property type="entry name" value="PREPHENATE_DEHYDR_3"/>
    <property type="match status" value="1"/>
</dbReference>
<evidence type="ECO:0000256" key="4">
    <source>
        <dbReference type="ARBA" id="ARBA00023141"/>
    </source>
</evidence>
<keyword evidence="6" id="KW-0456">Lyase</keyword>
<accession>A0A4P9Y049</accession>
<dbReference type="GO" id="GO:0009094">
    <property type="term" value="P:L-phenylalanine biosynthetic process"/>
    <property type="evidence" value="ECO:0007669"/>
    <property type="project" value="UniProtKB-UniPathway"/>
</dbReference>
<gene>
    <name evidence="9" type="ORF">BJ684DRAFT_17336</name>
</gene>
<dbReference type="GO" id="GO:0004664">
    <property type="term" value="F:prephenate dehydratase activity"/>
    <property type="evidence" value="ECO:0007669"/>
    <property type="project" value="UniProtKB-EC"/>
</dbReference>
<dbReference type="EMBL" id="KZ988460">
    <property type="protein sequence ID" value="RKP12148.1"/>
    <property type="molecule type" value="Genomic_DNA"/>
</dbReference>
<dbReference type="PANTHER" id="PTHR21022:SF19">
    <property type="entry name" value="PREPHENATE DEHYDRATASE-RELATED"/>
    <property type="match status" value="1"/>
</dbReference>
<dbReference type="InterPro" id="IPR002912">
    <property type="entry name" value="ACT_dom"/>
</dbReference>
<feature type="domain" description="Prephenate dehydratase" evidence="7">
    <location>
        <begin position="3"/>
        <end position="203"/>
    </location>
</feature>
<evidence type="ECO:0000259" key="7">
    <source>
        <dbReference type="PROSITE" id="PS51171"/>
    </source>
</evidence>
<dbReference type="Gene3D" id="3.30.70.260">
    <property type="match status" value="1"/>
</dbReference>
<dbReference type="UniPathway" id="UPA00121">
    <property type="reaction ID" value="UER00345"/>
</dbReference>
<keyword evidence="10" id="KW-1185">Reference proteome</keyword>
<dbReference type="PANTHER" id="PTHR21022">
    <property type="entry name" value="PREPHENATE DEHYDRATASE P PROTEIN"/>
    <property type="match status" value="1"/>
</dbReference>
<evidence type="ECO:0000313" key="9">
    <source>
        <dbReference type="EMBL" id="RKP12148.1"/>
    </source>
</evidence>
<dbReference type="EC" id="4.2.1.51" evidence="2"/>
<dbReference type="CDD" id="cd04905">
    <property type="entry name" value="ACT_CM-PDT"/>
    <property type="match status" value="1"/>
</dbReference>
<keyword evidence="5" id="KW-0584">Phenylalanine biosynthesis</keyword>
<dbReference type="SUPFAM" id="SSF53850">
    <property type="entry name" value="Periplasmic binding protein-like II"/>
    <property type="match status" value="1"/>
</dbReference>
<evidence type="ECO:0000259" key="8">
    <source>
        <dbReference type="PROSITE" id="PS51671"/>
    </source>
</evidence>
<evidence type="ECO:0000256" key="2">
    <source>
        <dbReference type="ARBA" id="ARBA00013147"/>
    </source>
</evidence>
<keyword evidence="4" id="KW-0057">Aromatic amino acid biosynthesis</keyword>
<dbReference type="PIRSF" id="PIRSF001500">
    <property type="entry name" value="Chor_mut_pdt_Ppr"/>
    <property type="match status" value="1"/>
</dbReference>
<reference evidence="10" key="1">
    <citation type="journal article" date="2018" name="Nat. Microbiol.">
        <title>Leveraging single-cell genomics to expand the fungal tree of life.</title>
        <authorList>
            <person name="Ahrendt S.R."/>
            <person name="Quandt C.A."/>
            <person name="Ciobanu D."/>
            <person name="Clum A."/>
            <person name="Salamov A."/>
            <person name="Andreopoulos B."/>
            <person name="Cheng J.F."/>
            <person name="Woyke T."/>
            <person name="Pelin A."/>
            <person name="Henrissat B."/>
            <person name="Reynolds N.K."/>
            <person name="Benny G.L."/>
            <person name="Smith M.E."/>
            <person name="James T.Y."/>
            <person name="Grigoriev I.V."/>
        </authorList>
    </citation>
    <scope>NUCLEOTIDE SEQUENCE [LARGE SCALE GENOMIC DNA]</scope>
</reference>